<organism evidence="1 2">
    <name type="scientific">Hominisplanchenecus murintestinalis</name>
    <dbReference type="NCBI Taxonomy" id="2941517"/>
    <lineage>
        <taxon>Bacteria</taxon>
        <taxon>Bacillati</taxon>
        <taxon>Bacillota</taxon>
        <taxon>Clostridia</taxon>
        <taxon>Lachnospirales</taxon>
        <taxon>Lachnospiraceae</taxon>
        <taxon>Hominisplanchenecus</taxon>
    </lineage>
</organism>
<reference evidence="1" key="1">
    <citation type="submission" date="2019-04" db="EMBL/GenBank/DDBJ databases">
        <title>Microbes associate with the intestines of laboratory mice.</title>
        <authorList>
            <person name="Navarre W."/>
            <person name="Wong E."/>
            <person name="Huang K."/>
            <person name="Tropini C."/>
            <person name="Ng K."/>
            <person name="Yu B."/>
        </authorList>
    </citation>
    <scope>NUCLEOTIDE SEQUENCE</scope>
    <source>
        <strain evidence="1">NM72_1-8</strain>
    </source>
</reference>
<dbReference type="EMBL" id="SRZB01000017">
    <property type="protein sequence ID" value="TGX98448.1"/>
    <property type="molecule type" value="Genomic_DNA"/>
</dbReference>
<keyword evidence="2" id="KW-1185">Reference proteome</keyword>
<keyword evidence="1" id="KW-0560">Oxidoreductase</keyword>
<dbReference type="EC" id="1.1.1.133" evidence="1"/>
<evidence type="ECO:0000313" key="2">
    <source>
        <dbReference type="Proteomes" id="UP000307720"/>
    </source>
</evidence>
<name>A0AC61QYY8_9FIRM</name>
<comment type="caution">
    <text evidence="1">The sequence shown here is derived from an EMBL/GenBank/DDBJ whole genome shotgun (WGS) entry which is preliminary data.</text>
</comment>
<gene>
    <name evidence="1" type="primary">rfbD</name>
    <name evidence="1" type="ORF">E5357_08775</name>
</gene>
<accession>A0AC61QYY8</accession>
<protein>
    <submittedName>
        <fullName evidence="1">dTDP-4-dehydrorhamnose reductase</fullName>
        <ecNumber evidence="1">1.1.1.133</ecNumber>
    </submittedName>
</protein>
<sequence length="296" mass="33405">MKVFVTGVKGQLGYDVVNELRKRNHEAIGVDIEEMDITDAASVDTVIHRAAPDAVIHCAAWTAVDAAEDTENQEKVRLVNAVGTENIAKVCKELDIKMIYISTDYVFDGQGTAPWLPDCKDYSPLNVYGKTKLAGELAVSESLSKYFIVRIAWVFGKNGKNFIRTMLSLGKKYEQLRVVSDQIGTPTYTYDLARLLVDMVETEKYGYYHATNEGGYISWHDFTAEIFRQAAAMGHKEYERVAVTPVTTKEYGVSKAARPFNSRLDKSKLTENGFTPLPDWKDALHRYLKDFNFEEI</sequence>
<dbReference type="Proteomes" id="UP000307720">
    <property type="component" value="Unassembled WGS sequence"/>
</dbReference>
<evidence type="ECO:0000313" key="1">
    <source>
        <dbReference type="EMBL" id="TGX98448.1"/>
    </source>
</evidence>
<proteinExistence type="predicted"/>